<dbReference type="GO" id="GO:0003743">
    <property type="term" value="F:translation initiation factor activity"/>
    <property type="evidence" value="ECO:0007669"/>
    <property type="project" value="UniProtKB-KW"/>
</dbReference>
<sequence>KQEEEMRRKAEEERESRRVISELEAEKKRHEDKKKIKMIQDPSTIQYPPGITPPAVSTEKHVYSIDFLLQFQQICLDTNEEVSAVIMKELLEGSVGPSRNNAVRQSSDRGKGPRTPDMYKMTSRDGRMEMGKFNMGRPLTTRNNSAQYMERQGSMGRGNMMNRGGSRGGGSSGMKIIRNPLQQSNSGPALEPVAPLEKSENRWVPSIGHHTPSSAENELMSQEYITRKVNGLLNKLTLEKFDTIAPQIFDYVRQSAKEEDGQSLHTVMQLVFEKACDEPAFANMWARLCSYMYNSMTDDIRDTSLLDENQKPSSGVLLFRKYLFNRCQQEFEKGWKVNMPEVDEIDGIMTDEYYAAVKAKRQGLGLIQFIGELFKMEMLSERIMYSCMTRLCNDPSHAGDEEAESLCKLLTTIGKALDDRPKTAKWVDVVTLRMKNEMINSPKLSSRIKFMIQDLLDLRKDKWVPRIAGNQIGPTTIAKIHEMAEKAKEEKEAAAMKRNNSTRGQYIPHNQYNSNYNTMARSGSYRGNKDFHHNSSDGWSTVAQGTNNKAPRANELSNFGKLDRSRPRNNILGPANSPFATLSRVKSTTNVDTKNTSDGRSSPATNMFSALVNGSDERKKLQLASRTVSDNTPKLSDEAVKRKSKNILEEYFNIRDKKELVECVKELDDPSYLVIFVNEMLTVVEKKAQDVEDMTDVMKHLNSENLLTKETYIKAFKSFMEGYDDLTIDVPQAPKY</sequence>
<dbReference type="PROSITE" id="PS51366">
    <property type="entry name" value="MI"/>
    <property type="match status" value="1"/>
</dbReference>
<dbReference type="InterPro" id="IPR003890">
    <property type="entry name" value="MIF4G-like_typ-3"/>
</dbReference>
<dbReference type="SUPFAM" id="SSF48371">
    <property type="entry name" value="ARM repeat"/>
    <property type="match status" value="2"/>
</dbReference>
<feature type="non-terminal residue" evidence="11">
    <location>
        <position position="1"/>
    </location>
</feature>
<feature type="region of interest" description="Disordered" evidence="9">
    <location>
        <begin position="96"/>
        <end position="122"/>
    </location>
</feature>
<dbReference type="GO" id="GO:0010494">
    <property type="term" value="C:cytoplasmic stress granule"/>
    <property type="evidence" value="ECO:0007669"/>
    <property type="project" value="UniProtKB-ARBA"/>
</dbReference>
<dbReference type="PANTHER" id="PTHR23253">
    <property type="entry name" value="EUKARYOTIC TRANSLATION INITIATION FACTOR 4 GAMMA"/>
    <property type="match status" value="1"/>
</dbReference>
<feature type="coiled-coil region" evidence="8">
    <location>
        <begin position="6"/>
        <end position="40"/>
    </location>
</feature>
<evidence type="ECO:0000256" key="7">
    <source>
        <dbReference type="ARBA" id="ARBA00022917"/>
    </source>
</evidence>
<feature type="region of interest" description="Disordered" evidence="9">
    <location>
        <begin position="559"/>
        <end position="578"/>
    </location>
</feature>
<keyword evidence="8" id="KW-0175">Coiled coil</keyword>
<dbReference type="Pfam" id="PF02847">
    <property type="entry name" value="MA3"/>
    <property type="match status" value="1"/>
</dbReference>
<comment type="subcellular location">
    <subcellularLocation>
        <location evidence="1">Cytoplasm</location>
    </subcellularLocation>
</comment>
<dbReference type="FunFam" id="1.25.40.180:FF:000020">
    <property type="entry name" value="Eukaryotic translation initiation factor subunit"/>
    <property type="match status" value="1"/>
</dbReference>
<evidence type="ECO:0000256" key="8">
    <source>
        <dbReference type="SAM" id="Coils"/>
    </source>
</evidence>
<evidence type="ECO:0000256" key="5">
    <source>
        <dbReference type="ARBA" id="ARBA00022553"/>
    </source>
</evidence>
<dbReference type="SMART" id="SM00543">
    <property type="entry name" value="MIF4G"/>
    <property type="match status" value="1"/>
</dbReference>
<keyword evidence="5" id="KW-0597">Phosphoprotein</keyword>
<dbReference type="STRING" id="4846.A0A367IZJ5"/>
<dbReference type="Pfam" id="PF12152">
    <property type="entry name" value="eIF_4G1"/>
    <property type="match status" value="1"/>
</dbReference>
<reference evidence="11 12" key="1">
    <citation type="journal article" date="2018" name="G3 (Bethesda)">
        <title>Phylogenetic and Phylogenomic Definition of Rhizopus Species.</title>
        <authorList>
            <person name="Gryganskyi A.P."/>
            <person name="Golan J."/>
            <person name="Dolatabadi S."/>
            <person name="Mondo S."/>
            <person name="Robb S."/>
            <person name="Idnurm A."/>
            <person name="Muszewska A."/>
            <person name="Steczkiewicz K."/>
            <person name="Masonjones S."/>
            <person name="Liao H.L."/>
            <person name="Gajdeczka M.T."/>
            <person name="Anike F."/>
            <person name="Vuek A."/>
            <person name="Anishchenko I.M."/>
            <person name="Voigt K."/>
            <person name="de Hoog G.S."/>
            <person name="Smith M.E."/>
            <person name="Heitman J."/>
            <person name="Vilgalys R."/>
            <person name="Stajich J.E."/>
        </authorList>
    </citation>
    <scope>NUCLEOTIDE SEQUENCE [LARGE SCALE GENOMIC DNA]</scope>
    <source>
        <strain evidence="11 12">LSU 92-RS-03</strain>
    </source>
</reference>
<evidence type="ECO:0000256" key="6">
    <source>
        <dbReference type="ARBA" id="ARBA00022884"/>
    </source>
</evidence>
<organism evidence="11 12">
    <name type="scientific">Rhizopus stolonifer</name>
    <name type="common">Rhizopus nigricans</name>
    <dbReference type="NCBI Taxonomy" id="4846"/>
    <lineage>
        <taxon>Eukaryota</taxon>
        <taxon>Fungi</taxon>
        <taxon>Fungi incertae sedis</taxon>
        <taxon>Mucoromycota</taxon>
        <taxon>Mucoromycotina</taxon>
        <taxon>Mucoromycetes</taxon>
        <taxon>Mucorales</taxon>
        <taxon>Mucorineae</taxon>
        <taxon>Rhizopodaceae</taxon>
        <taxon>Rhizopus</taxon>
    </lineage>
</organism>
<dbReference type="SUPFAM" id="SSF101489">
    <property type="entry name" value="Eukaryotic initiation factor 4f subunit eIF4g, eIF4e-binding domain"/>
    <property type="match status" value="1"/>
</dbReference>
<comment type="similarity">
    <text evidence="2">Belongs to the eukaryotic initiation factor 4G family.</text>
</comment>
<comment type="caution">
    <text evidence="11">The sequence shown here is derived from an EMBL/GenBank/DDBJ whole genome shotgun (WGS) entry which is preliminary data.</text>
</comment>
<evidence type="ECO:0000256" key="9">
    <source>
        <dbReference type="SAM" id="MobiDB-lite"/>
    </source>
</evidence>
<keyword evidence="3" id="KW-0963">Cytoplasm</keyword>
<dbReference type="InterPro" id="IPR022745">
    <property type="entry name" value="eIF4G1_eIF4E-bd"/>
</dbReference>
<feature type="non-terminal residue" evidence="11">
    <location>
        <position position="736"/>
    </location>
</feature>
<dbReference type="Gene3D" id="1.25.40.180">
    <property type="match status" value="2"/>
</dbReference>
<dbReference type="SMART" id="SM00544">
    <property type="entry name" value="MA3"/>
    <property type="match status" value="1"/>
</dbReference>
<dbReference type="InterPro" id="IPR036211">
    <property type="entry name" value="eIF4G_eIF4E-bd_sf"/>
</dbReference>
<keyword evidence="7" id="KW-0648">Protein biosynthesis</keyword>
<dbReference type="GO" id="GO:0003729">
    <property type="term" value="F:mRNA binding"/>
    <property type="evidence" value="ECO:0007669"/>
    <property type="project" value="TreeGrafter"/>
</dbReference>
<evidence type="ECO:0000259" key="10">
    <source>
        <dbReference type="PROSITE" id="PS51366"/>
    </source>
</evidence>
<keyword evidence="6" id="KW-0694">RNA-binding</keyword>
<evidence type="ECO:0000313" key="11">
    <source>
        <dbReference type="EMBL" id="RCH83080.1"/>
    </source>
</evidence>
<feature type="region of interest" description="Disordered" evidence="9">
    <location>
        <begin position="586"/>
        <end position="606"/>
    </location>
</feature>
<accession>A0A367IZJ5</accession>
<dbReference type="Proteomes" id="UP000253551">
    <property type="component" value="Unassembled WGS sequence"/>
</dbReference>
<dbReference type="InterPro" id="IPR016024">
    <property type="entry name" value="ARM-type_fold"/>
</dbReference>
<dbReference type="InterPro" id="IPR003891">
    <property type="entry name" value="Initiation_fac_eIF4g_MI"/>
</dbReference>
<dbReference type="GO" id="GO:0016281">
    <property type="term" value="C:eukaryotic translation initiation factor 4F complex"/>
    <property type="evidence" value="ECO:0007669"/>
    <property type="project" value="TreeGrafter"/>
</dbReference>
<dbReference type="AlphaFoldDB" id="A0A367IZJ5"/>
<evidence type="ECO:0000256" key="1">
    <source>
        <dbReference type="ARBA" id="ARBA00004496"/>
    </source>
</evidence>
<proteinExistence type="inferred from homology"/>
<gene>
    <name evidence="11" type="ORF">CU098_001689</name>
</gene>
<dbReference type="EMBL" id="PJQM01004866">
    <property type="protein sequence ID" value="RCH83080.1"/>
    <property type="molecule type" value="Genomic_DNA"/>
</dbReference>
<evidence type="ECO:0000256" key="4">
    <source>
        <dbReference type="ARBA" id="ARBA00022540"/>
    </source>
</evidence>
<feature type="domain" description="MI" evidence="10">
    <location>
        <begin position="639"/>
        <end position="736"/>
    </location>
</feature>
<evidence type="ECO:0000256" key="2">
    <source>
        <dbReference type="ARBA" id="ARBA00005775"/>
    </source>
</evidence>
<evidence type="ECO:0000256" key="3">
    <source>
        <dbReference type="ARBA" id="ARBA00022490"/>
    </source>
</evidence>
<keyword evidence="12" id="KW-1185">Reference proteome</keyword>
<dbReference type="PANTHER" id="PTHR23253:SF9">
    <property type="entry name" value="EUKARYOTIC TRANSLATION INITIATION FACTOR 4 GAMMA 2"/>
    <property type="match status" value="1"/>
</dbReference>
<name>A0A367IZJ5_RHIST</name>
<evidence type="ECO:0000313" key="12">
    <source>
        <dbReference type="Proteomes" id="UP000253551"/>
    </source>
</evidence>
<protein>
    <recommendedName>
        <fullName evidence="10">MI domain-containing protein</fullName>
    </recommendedName>
</protein>
<dbReference type="Pfam" id="PF02854">
    <property type="entry name" value="MIF4G"/>
    <property type="match status" value="1"/>
</dbReference>
<dbReference type="Gene3D" id="1.20.970.30">
    <property type="entry name" value="eIF4G, eIF4E-binding domain"/>
    <property type="match status" value="1"/>
</dbReference>
<keyword evidence="4" id="KW-0396">Initiation factor</keyword>
<dbReference type="OrthoDB" id="514777at2759"/>